<keyword evidence="1" id="KW-0175">Coiled coil</keyword>
<dbReference type="AlphaFoldDB" id="A0A8S2FP47"/>
<reference evidence="2" key="1">
    <citation type="submission" date="2021-02" db="EMBL/GenBank/DDBJ databases">
        <authorList>
            <person name="Nowell W R."/>
        </authorList>
    </citation>
    <scope>NUCLEOTIDE SEQUENCE</scope>
</reference>
<comment type="caution">
    <text evidence="2">The sequence shown here is derived from an EMBL/GenBank/DDBJ whole genome shotgun (WGS) entry which is preliminary data.</text>
</comment>
<organism evidence="2 4">
    <name type="scientific">Didymodactylos carnosus</name>
    <dbReference type="NCBI Taxonomy" id="1234261"/>
    <lineage>
        <taxon>Eukaryota</taxon>
        <taxon>Metazoa</taxon>
        <taxon>Spiralia</taxon>
        <taxon>Gnathifera</taxon>
        <taxon>Rotifera</taxon>
        <taxon>Eurotatoria</taxon>
        <taxon>Bdelloidea</taxon>
        <taxon>Philodinida</taxon>
        <taxon>Philodinidae</taxon>
        <taxon>Didymodactylos</taxon>
    </lineage>
</organism>
<feature type="coiled-coil region" evidence="1">
    <location>
        <begin position="24"/>
        <end position="51"/>
    </location>
</feature>
<accession>A0A8S2FP47</accession>
<dbReference type="EMBL" id="CAJNOK010036571">
    <property type="protein sequence ID" value="CAF1523666.1"/>
    <property type="molecule type" value="Genomic_DNA"/>
</dbReference>
<sequence>SDSMQRESAIAEDYWRYIFKHEKKTQTEIAMESLEQKLEELKNRFQEIGSVRNIHRQHTDN</sequence>
<dbReference type="EMBL" id="CAJOBA010058734">
    <property type="protein sequence ID" value="CAF4310485.1"/>
    <property type="molecule type" value="Genomic_DNA"/>
</dbReference>
<evidence type="ECO:0000313" key="2">
    <source>
        <dbReference type="EMBL" id="CAF1523666.1"/>
    </source>
</evidence>
<name>A0A8S2FP47_9BILA</name>
<gene>
    <name evidence="2" type="ORF">OVA965_LOCUS37904</name>
    <name evidence="3" type="ORF">TMI583_LOCUS39033</name>
</gene>
<evidence type="ECO:0000313" key="3">
    <source>
        <dbReference type="EMBL" id="CAF4310485.1"/>
    </source>
</evidence>
<dbReference type="Proteomes" id="UP000677228">
    <property type="component" value="Unassembled WGS sequence"/>
</dbReference>
<dbReference type="Proteomes" id="UP000682733">
    <property type="component" value="Unassembled WGS sequence"/>
</dbReference>
<proteinExistence type="predicted"/>
<evidence type="ECO:0000256" key="1">
    <source>
        <dbReference type="SAM" id="Coils"/>
    </source>
</evidence>
<evidence type="ECO:0000313" key="4">
    <source>
        <dbReference type="Proteomes" id="UP000677228"/>
    </source>
</evidence>
<protein>
    <submittedName>
        <fullName evidence="2">Uncharacterized protein</fullName>
    </submittedName>
</protein>
<feature type="non-terminal residue" evidence="2">
    <location>
        <position position="61"/>
    </location>
</feature>